<evidence type="ECO:0000256" key="4">
    <source>
        <dbReference type="SAM" id="MobiDB-lite"/>
    </source>
</evidence>
<name>A0A4U9UM91_SERFO</name>
<dbReference type="InterPro" id="IPR036856">
    <property type="entry name" value="Ald_Oxase/Xan_DH_a/b_sf"/>
</dbReference>
<proteinExistence type="inferred from homology"/>
<keyword evidence="3 6" id="KW-0560">Oxidoreductase</keyword>
<organism evidence="6">
    <name type="scientific">Serratia fonticola</name>
    <dbReference type="NCBI Taxonomy" id="47917"/>
    <lineage>
        <taxon>Bacteria</taxon>
        <taxon>Pseudomonadati</taxon>
        <taxon>Pseudomonadota</taxon>
        <taxon>Gammaproteobacteria</taxon>
        <taxon>Enterobacterales</taxon>
        <taxon>Yersiniaceae</taxon>
        <taxon>Serratia</taxon>
    </lineage>
</organism>
<reference evidence="6" key="1">
    <citation type="submission" date="2019-05" db="EMBL/GenBank/DDBJ databases">
        <authorList>
            <consortium name="Pathogen Informatics"/>
        </authorList>
    </citation>
    <scope>NUCLEOTIDE SEQUENCE [LARGE SCALE GENOMIC DNA]</scope>
    <source>
        <strain evidence="6">NCTC12965</strain>
    </source>
</reference>
<dbReference type="Gene3D" id="3.90.1170.50">
    <property type="entry name" value="Aldehyde oxidase/xanthine dehydrogenase, a/b hammerhead"/>
    <property type="match status" value="1"/>
</dbReference>
<feature type="domain" description="Aldehyde oxidase/xanthine dehydrogenase a/b hammerhead" evidence="5">
    <location>
        <begin position="75"/>
        <end position="191"/>
    </location>
</feature>
<evidence type="ECO:0000256" key="1">
    <source>
        <dbReference type="ARBA" id="ARBA00006849"/>
    </source>
</evidence>
<dbReference type="SUPFAM" id="SSF54665">
    <property type="entry name" value="CO dehydrogenase molybdoprotein N-domain-like"/>
    <property type="match status" value="1"/>
</dbReference>
<accession>A0A4U9UM91</accession>
<dbReference type="EMBL" id="CABEEZ010000068">
    <property type="protein sequence ID" value="VTR30864.1"/>
    <property type="molecule type" value="Genomic_DNA"/>
</dbReference>
<dbReference type="InterPro" id="IPR000674">
    <property type="entry name" value="Ald_Oxase/Xan_DH_a/b"/>
</dbReference>
<dbReference type="PANTHER" id="PTHR11908:SF132">
    <property type="entry name" value="ALDEHYDE OXIDASE 1-RELATED"/>
    <property type="match status" value="1"/>
</dbReference>
<sequence>MPSLVRPPPSLTTKKLSRPRHKPDSTHKTHIQMIFQPIMACKLLLLAIATFSLTEESKMPVGTSPERVDAQAKVTGRARYTDDMTMPGMRHAKYVRSPIAHGLVTRIDTSKALQLPGVEAIFTYQDVPQHGFPTAGHAWSLDANKRDVADKQLLTQHVRHHGDGVAIVVARDVLTAEKAAMLVEVGISGTASDDHS</sequence>
<dbReference type="Pfam" id="PF01315">
    <property type="entry name" value="Ald_Xan_dh_C"/>
    <property type="match status" value="1"/>
</dbReference>
<dbReference type="EC" id="1.3.7.9" evidence="6"/>
<dbReference type="GO" id="GO:0005506">
    <property type="term" value="F:iron ion binding"/>
    <property type="evidence" value="ECO:0007669"/>
    <property type="project" value="InterPro"/>
</dbReference>
<feature type="compositionally biased region" description="Pro residues" evidence="4">
    <location>
        <begin position="1"/>
        <end position="10"/>
    </location>
</feature>
<dbReference type="PANTHER" id="PTHR11908">
    <property type="entry name" value="XANTHINE DEHYDROGENASE"/>
    <property type="match status" value="1"/>
</dbReference>
<comment type="similarity">
    <text evidence="1">Belongs to the xanthine dehydrogenase family.</text>
</comment>
<dbReference type="GO" id="GO:0016491">
    <property type="term" value="F:oxidoreductase activity"/>
    <property type="evidence" value="ECO:0007669"/>
    <property type="project" value="UniProtKB-KW"/>
</dbReference>
<gene>
    <name evidence="6" type="primary">hcrA_3</name>
    <name evidence="6" type="ORF">NCTC12965_03130</name>
</gene>
<evidence type="ECO:0000313" key="6">
    <source>
        <dbReference type="EMBL" id="VTR30864.1"/>
    </source>
</evidence>
<keyword evidence="2" id="KW-0500">Molybdenum</keyword>
<feature type="region of interest" description="Disordered" evidence="4">
    <location>
        <begin position="1"/>
        <end position="28"/>
    </location>
</feature>
<dbReference type="AlphaFoldDB" id="A0A4U9UM91"/>
<dbReference type="SMART" id="SM01008">
    <property type="entry name" value="Ald_Xan_dh_C"/>
    <property type="match status" value="1"/>
</dbReference>
<protein>
    <submittedName>
        <fullName evidence="6">4-hydroxybenzoyl-CoA reductase subunit alpha</fullName>
        <ecNumber evidence="6">1.3.7.9</ecNumber>
    </submittedName>
</protein>
<evidence type="ECO:0000256" key="2">
    <source>
        <dbReference type="ARBA" id="ARBA00022505"/>
    </source>
</evidence>
<evidence type="ECO:0000256" key="3">
    <source>
        <dbReference type="ARBA" id="ARBA00023002"/>
    </source>
</evidence>
<dbReference type="InterPro" id="IPR016208">
    <property type="entry name" value="Ald_Oxase/xanthine_DH-like"/>
</dbReference>
<evidence type="ECO:0000259" key="5">
    <source>
        <dbReference type="SMART" id="SM01008"/>
    </source>
</evidence>